<name>A0A1D8AYH5_9BACT</name>
<reference evidence="2 3" key="1">
    <citation type="submission" date="2016-06" db="EMBL/GenBank/DDBJ databases">
        <title>Three novel species with peptidoglycan cell walls form the new genus Lacunisphaera gen. nov. in the family Opitutaceae of the verrucomicrobial subdivision 4.</title>
        <authorList>
            <person name="Rast P."/>
            <person name="Gloeckner I."/>
            <person name="Jogler M."/>
            <person name="Boedeker C."/>
            <person name="Jeske O."/>
            <person name="Wiegand S."/>
            <person name="Reinhardt R."/>
            <person name="Schumann P."/>
            <person name="Rohde M."/>
            <person name="Spring S."/>
            <person name="Gloeckner F.O."/>
            <person name="Jogler C."/>
        </authorList>
    </citation>
    <scope>NUCLEOTIDE SEQUENCE [LARGE SCALE GENOMIC DNA]</scope>
    <source>
        <strain evidence="2 3">IG16b</strain>
    </source>
</reference>
<organism evidence="2 3">
    <name type="scientific">Lacunisphaera limnophila</name>
    <dbReference type="NCBI Taxonomy" id="1838286"/>
    <lineage>
        <taxon>Bacteria</taxon>
        <taxon>Pseudomonadati</taxon>
        <taxon>Verrucomicrobiota</taxon>
        <taxon>Opitutia</taxon>
        <taxon>Opitutales</taxon>
        <taxon>Opitutaceae</taxon>
        <taxon>Lacunisphaera</taxon>
    </lineage>
</organism>
<feature type="transmembrane region" description="Helical" evidence="1">
    <location>
        <begin position="24"/>
        <end position="44"/>
    </location>
</feature>
<feature type="transmembrane region" description="Helical" evidence="1">
    <location>
        <begin position="56"/>
        <end position="72"/>
    </location>
</feature>
<accession>A0A1D8AYH5</accession>
<evidence type="ECO:0000256" key="1">
    <source>
        <dbReference type="SAM" id="Phobius"/>
    </source>
</evidence>
<keyword evidence="1" id="KW-0812">Transmembrane</keyword>
<dbReference type="RefSeq" id="WP_069963046.1">
    <property type="nucleotide sequence ID" value="NZ_CP016094.1"/>
</dbReference>
<keyword evidence="3" id="KW-1185">Reference proteome</keyword>
<dbReference type="EMBL" id="CP016094">
    <property type="protein sequence ID" value="AOS45953.1"/>
    <property type="molecule type" value="Genomic_DNA"/>
</dbReference>
<dbReference type="KEGG" id="obg:Verru16b_03044"/>
<dbReference type="AlphaFoldDB" id="A0A1D8AYH5"/>
<proteinExistence type="predicted"/>
<dbReference type="STRING" id="1838286.Verru16b_03044"/>
<feature type="transmembrane region" description="Helical" evidence="1">
    <location>
        <begin position="84"/>
        <end position="103"/>
    </location>
</feature>
<protein>
    <submittedName>
        <fullName evidence="2">Uncharacterized protein</fullName>
    </submittedName>
</protein>
<gene>
    <name evidence="2" type="ORF">Verru16b_03044</name>
</gene>
<dbReference type="Proteomes" id="UP000095228">
    <property type="component" value="Chromosome"/>
</dbReference>
<evidence type="ECO:0000313" key="3">
    <source>
        <dbReference type="Proteomes" id="UP000095228"/>
    </source>
</evidence>
<sequence length="137" mass="15103">MLTLLYALAAPITTIPLAVGAAGLVPWFRASVVLVAFCLVVCALKKKERIGRQFTANLLPLLVAWPVIGIAYTVCREKPQYTDYLPLVIWPYFLLVAGALWFTRKTIFLSLAAQSLLSIYALGSFYCCAMAISGKWI</sequence>
<keyword evidence="1" id="KW-1133">Transmembrane helix</keyword>
<feature type="transmembrane region" description="Helical" evidence="1">
    <location>
        <begin position="115"/>
        <end position="134"/>
    </location>
</feature>
<keyword evidence="1" id="KW-0472">Membrane</keyword>
<evidence type="ECO:0000313" key="2">
    <source>
        <dbReference type="EMBL" id="AOS45953.1"/>
    </source>
</evidence>